<comment type="subcellular location">
    <subcellularLocation>
        <location evidence="1">Membrane</location>
        <topology evidence="1">Multi-pass membrane protein</topology>
    </subcellularLocation>
</comment>
<evidence type="ECO:0000256" key="6">
    <source>
        <dbReference type="ARBA" id="ARBA00022989"/>
    </source>
</evidence>
<evidence type="ECO:0000256" key="3">
    <source>
        <dbReference type="ARBA" id="ARBA00022448"/>
    </source>
</evidence>
<evidence type="ECO:0000313" key="10">
    <source>
        <dbReference type="Proteomes" id="UP000294746"/>
    </source>
</evidence>
<evidence type="ECO:0000256" key="2">
    <source>
        <dbReference type="ARBA" id="ARBA00007998"/>
    </source>
</evidence>
<dbReference type="GO" id="GO:0009847">
    <property type="term" value="P:spore germination"/>
    <property type="evidence" value="ECO:0007669"/>
    <property type="project" value="InterPro"/>
</dbReference>
<dbReference type="AlphaFoldDB" id="A0A4R2RYI9"/>
<keyword evidence="10" id="KW-1185">Reference proteome</keyword>
<organism evidence="9 10">
    <name type="scientific">Baia soyae</name>
    <dbReference type="NCBI Taxonomy" id="1544746"/>
    <lineage>
        <taxon>Bacteria</taxon>
        <taxon>Bacillati</taxon>
        <taxon>Bacillota</taxon>
        <taxon>Bacilli</taxon>
        <taxon>Bacillales</taxon>
        <taxon>Thermoactinomycetaceae</taxon>
        <taxon>Baia</taxon>
    </lineage>
</organism>
<keyword evidence="3" id="KW-0813">Transport</keyword>
<dbReference type="Pfam" id="PF03845">
    <property type="entry name" value="Spore_permease"/>
    <property type="match status" value="1"/>
</dbReference>
<dbReference type="EMBL" id="SLXV01000006">
    <property type="protein sequence ID" value="TCP69769.1"/>
    <property type="molecule type" value="Genomic_DNA"/>
</dbReference>
<dbReference type="NCBIfam" id="TIGR00912">
    <property type="entry name" value="2A0309"/>
    <property type="match status" value="1"/>
</dbReference>
<keyword evidence="7 8" id="KW-0472">Membrane</keyword>
<comment type="caution">
    <text evidence="9">The sequence shown here is derived from an EMBL/GenBank/DDBJ whole genome shotgun (WGS) entry which is preliminary data.</text>
</comment>
<evidence type="ECO:0000256" key="5">
    <source>
        <dbReference type="ARBA" id="ARBA00022692"/>
    </source>
</evidence>
<keyword evidence="5 8" id="KW-0812">Transmembrane</keyword>
<feature type="transmembrane region" description="Helical" evidence="8">
    <location>
        <begin position="209"/>
        <end position="231"/>
    </location>
</feature>
<sequence>MTPNNSSQSPQSASSKKVDHRGSLSSYQIYVLIILSIIGAPLLNFPRFVAAEAGADGVWLSVISGLLVTGFVYMVSKLCQRFTGQTFVQFIPEIFETKRMKWIGKGIASLIIICFALYWMNQISFQVRLFSEATNTTLLPKTPIEVTILTLLLASTFASYSRPAVIGMLNEFLFPIILLPFLLQLYVVFKKGEWVHLFPLLQSDWRGLGKGILSNGLGFSGFEVLFLVMGYSQKVEHSAKVSAKAILTTTVLLSSTIIAQYLVFGVDALSKNLWSALDFYKEVRPELLVIERIEAFVLGIWVVIAFIAITNLQFVLVRTICEAFRVKEEQTKYVAWALLPFFYGGAMVSENISDFFTKFQEYSYIGFVFSIVVPIVLFLLAIIRRKKIPSKKKDQKGEENHHATSS</sequence>
<feature type="transmembrane region" description="Helical" evidence="8">
    <location>
        <begin position="364"/>
        <end position="383"/>
    </location>
</feature>
<proteinExistence type="inferred from homology"/>
<feature type="transmembrane region" description="Helical" evidence="8">
    <location>
        <begin position="57"/>
        <end position="75"/>
    </location>
</feature>
<feature type="transmembrane region" description="Helical" evidence="8">
    <location>
        <begin position="172"/>
        <end position="189"/>
    </location>
</feature>
<dbReference type="Gene3D" id="1.20.1740.10">
    <property type="entry name" value="Amino acid/polyamine transporter I"/>
    <property type="match status" value="1"/>
</dbReference>
<name>A0A4R2RYI9_9BACL</name>
<evidence type="ECO:0000256" key="1">
    <source>
        <dbReference type="ARBA" id="ARBA00004141"/>
    </source>
</evidence>
<evidence type="ECO:0000256" key="7">
    <source>
        <dbReference type="ARBA" id="ARBA00023136"/>
    </source>
</evidence>
<protein>
    <submittedName>
        <fullName evidence="9">Spore germination protein (Amino acid permease)</fullName>
    </submittedName>
</protein>
<comment type="similarity">
    <text evidence="2">Belongs to the amino acid-polyamine-organocation (APC) superfamily. Spore germination protein (SGP) (TC 2.A.3.9) family.</text>
</comment>
<keyword evidence="6 8" id="KW-1133">Transmembrane helix</keyword>
<evidence type="ECO:0000256" key="8">
    <source>
        <dbReference type="SAM" id="Phobius"/>
    </source>
</evidence>
<accession>A0A4R2RYI9</accession>
<dbReference type="RefSeq" id="WP_165873652.1">
    <property type="nucleotide sequence ID" value="NZ_SLXV01000006.1"/>
</dbReference>
<gene>
    <name evidence="9" type="ORF">EDD57_10685</name>
</gene>
<dbReference type="PANTHER" id="PTHR34975">
    <property type="entry name" value="SPORE GERMINATION PROTEIN A2"/>
    <property type="match status" value="1"/>
</dbReference>
<dbReference type="InterPro" id="IPR004761">
    <property type="entry name" value="Spore_GerAB"/>
</dbReference>
<dbReference type="Proteomes" id="UP000294746">
    <property type="component" value="Unassembled WGS sequence"/>
</dbReference>
<keyword evidence="4" id="KW-0309">Germination</keyword>
<reference evidence="9 10" key="1">
    <citation type="submission" date="2019-03" db="EMBL/GenBank/DDBJ databases">
        <title>Genomic Encyclopedia of Type Strains, Phase IV (KMG-IV): sequencing the most valuable type-strain genomes for metagenomic binning, comparative biology and taxonomic classification.</title>
        <authorList>
            <person name="Goeker M."/>
        </authorList>
    </citation>
    <scope>NUCLEOTIDE SEQUENCE [LARGE SCALE GENOMIC DNA]</scope>
    <source>
        <strain evidence="9 10">DSM 46831</strain>
    </source>
</reference>
<feature type="transmembrane region" description="Helical" evidence="8">
    <location>
        <begin position="140"/>
        <end position="160"/>
    </location>
</feature>
<dbReference type="GO" id="GO:0016020">
    <property type="term" value="C:membrane"/>
    <property type="evidence" value="ECO:0007669"/>
    <property type="project" value="UniProtKB-SubCell"/>
</dbReference>
<evidence type="ECO:0000313" key="9">
    <source>
        <dbReference type="EMBL" id="TCP69769.1"/>
    </source>
</evidence>
<feature type="transmembrane region" description="Helical" evidence="8">
    <location>
        <begin position="27"/>
        <end position="45"/>
    </location>
</feature>
<feature type="transmembrane region" description="Helical" evidence="8">
    <location>
        <begin position="295"/>
        <end position="321"/>
    </location>
</feature>
<evidence type="ECO:0000256" key="4">
    <source>
        <dbReference type="ARBA" id="ARBA00022544"/>
    </source>
</evidence>
<feature type="transmembrane region" description="Helical" evidence="8">
    <location>
        <begin position="243"/>
        <end position="264"/>
    </location>
</feature>
<dbReference type="PANTHER" id="PTHR34975:SF2">
    <property type="entry name" value="SPORE GERMINATION PROTEIN A2"/>
    <property type="match status" value="1"/>
</dbReference>
<feature type="transmembrane region" description="Helical" evidence="8">
    <location>
        <begin position="333"/>
        <end position="352"/>
    </location>
</feature>
<feature type="transmembrane region" description="Helical" evidence="8">
    <location>
        <begin position="102"/>
        <end position="120"/>
    </location>
</feature>